<dbReference type="EMBL" id="KN824289">
    <property type="protein sequence ID" value="KIM29311.1"/>
    <property type="molecule type" value="Genomic_DNA"/>
</dbReference>
<dbReference type="AlphaFoldDB" id="A0A0C3BCY3"/>
<name>A0A0C3BCY3_SERVB</name>
<evidence type="ECO:0000313" key="3">
    <source>
        <dbReference type="Proteomes" id="UP000054097"/>
    </source>
</evidence>
<dbReference type="HOGENOM" id="CLU_2198604_0_0_1"/>
<evidence type="ECO:0000256" key="1">
    <source>
        <dbReference type="SAM" id="SignalP"/>
    </source>
</evidence>
<reference evidence="3" key="2">
    <citation type="submission" date="2015-01" db="EMBL/GenBank/DDBJ databases">
        <title>Evolutionary Origins and Diversification of the Mycorrhizal Mutualists.</title>
        <authorList>
            <consortium name="DOE Joint Genome Institute"/>
            <consortium name="Mycorrhizal Genomics Consortium"/>
            <person name="Kohler A."/>
            <person name="Kuo A."/>
            <person name="Nagy L.G."/>
            <person name="Floudas D."/>
            <person name="Copeland A."/>
            <person name="Barry K.W."/>
            <person name="Cichocki N."/>
            <person name="Veneault-Fourrey C."/>
            <person name="LaButti K."/>
            <person name="Lindquist E.A."/>
            <person name="Lipzen A."/>
            <person name="Lundell T."/>
            <person name="Morin E."/>
            <person name="Murat C."/>
            <person name="Riley R."/>
            <person name="Ohm R."/>
            <person name="Sun H."/>
            <person name="Tunlid A."/>
            <person name="Henrissat B."/>
            <person name="Grigoriev I.V."/>
            <person name="Hibbett D.S."/>
            <person name="Martin F."/>
        </authorList>
    </citation>
    <scope>NUCLEOTIDE SEQUENCE [LARGE SCALE GENOMIC DNA]</scope>
    <source>
        <strain evidence="3">MAFF 305830</strain>
    </source>
</reference>
<proteinExistence type="predicted"/>
<sequence>MHHLTNIPSHFRLLFPLPGVAGLLLGPISSVSGEIFARGIDCLLLRRATKACTVAPIAAMSGRCSGVLQHPSSMSQNSLLNGNRGVTVHSHRNAGGCPFMIASISSSS</sequence>
<evidence type="ECO:0000313" key="2">
    <source>
        <dbReference type="EMBL" id="KIM29311.1"/>
    </source>
</evidence>
<feature type="signal peptide" evidence="1">
    <location>
        <begin position="1"/>
        <end position="33"/>
    </location>
</feature>
<reference evidence="2 3" key="1">
    <citation type="submission" date="2014-04" db="EMBL/GenBank/DDBJ databases">
        <authorList>
            <consortium name="DOE Joint Genome Institute"/>
            <person name="Kuo A."/>
            <person name="Zuccaro A."/>
            <person name="Kohler A."/>
            <person name="Nagy L.G."/>
            <person name="Floudas D."/>
            <person name="Copeland A."/>
            <person name="Barry K.W."/>
            <person name="Cichocki N."/>
            <person name="Veneault-Fourrey C."/>
            <person name="LaButti K."/>
            <person name="Lindquist E.A."/>
            <person name="Lipzen A."/>
            <person name="Lundell T."/>
            <person name="Morin E."/>
            <person name="Murat C."/>
            <person name="Sun H."/>
            <person name="Tunlid A."/>
            <person name="Henrissat B."/>
            <person name="Grigoriev I.V."/>
            <person name="Hibbett D.S."/>
            <person name="Martin F."/>
            <person name="Nordberg H.P."/>
            <person name="Cantor M.N."/>
            <person name="Hua S.X."/>
        </authorList>
    </citation>
    <scope>NUCLEOTIDE SEQUENCE [LARGE SCALE GENOMIC DNA]</scope>
    <source>
        <strain evidence="2 3">MAFF 305830</strain>
    </source>
</reference>
<keyword evidence="1" id="KW-0732">Signal</keyword>
<protein>
    <recommendedName>
        <fullName evidence="4">Secreted protein</fullName>
    </recommendedName>
</protein>
<gene>
    <name evidence="2" type="ORF">M408DRAFT_122165</name>
</gene>
<dbReference type="Proteomes" id="UP000054097">
    <property type="component" value="Unassembled WGS sequence"/>
</dbReference>
<feature type="chain" id="PRO_5002172599" description="Secreted protein" evidence="1">
    <location>
        <begin position="34"/>
        <end position="108"/>
    </location>
</feature>
<organism evidence="2 3">
    <name type="scientific">Serendipita vermifera MAFF 305830</name>
    <dbReference type="NCBI Taxonomy" id="933852"/>
    <lineage>
        <taxon>Eukaryota</taxon>
        <taxon>Fungi</taxon>
        <taxon>Dikarya</taxon>
        <taxon>Basidiomycota</taxon>
        <taxon>Agaricomycotina</taxon>
        <taxon>Agaricomycetes</taxon>
        <taxon>Sebacinales</taxon>
        <taxon>Serendipitaceae</taxon>
        <taxon>Serendipita</taxon>
    </lineage>
</organism>
<keyword evidence="3" id="KW-1185">Reference proteome</keyword>
<evidence type="ECO:0008006" key="4">
    <source>
        <dbReference type="Google" id="ProtNLM"/>
    </source>
</evidence>
<accession>A0A0C3BCY3</accession>